<comment type="similarity">
    <text evidence="1">Belongs to the UPF0735 family.</text>
</comment>
<protein>
    <recommendedName>
        <fullName evidence="1">UPF0735 ACT domain-containing protein J2S15_002671</fullName>
    </recommendedName>
</protein>
<keyword evidence="3" id="KW-0413">Isomerase</keyword>
<sequence length="146" mass="16433">MLENFLIVNREVLPEVFDKVIKVKQMMDSGEYTQVSDAVKKVGISRSAYYKYKDHVFVPSTSTLLERKALISFVLSDERGILSEALNTISNYGCNIMTINQNIPMQKKASVILSMGVKEMKGEIHTLLKQLSDIKGVSKVNLMSIE</sequence>
<feature type="domain" description="ACT" evidence="2">
    <location>
        <begin position="70"/>
        <end position="145"/>
    </location>
</feature>
<dbReference type="EMBL" id="JAUSUR010000005">
    <property type="protein sequence ID" value="MDQ0361918.1"/>
    <property type="molecule type" value="Genomic_DNA"/>
</dbReference>
<accession>A0ABU0E4T5</accession>
<dbReference type="Proteomes" id="UP001230220">
    <property type="component" value="Unassembled WGS sequence"/>
</dbReference>
<evidence type="ECO:0000313" key="3">
    <source>
        <dbReference type="EMBL" id="MDQ0361918.1"/>
    </source>
</evidence>
<evidence type="ECO:0000256" key="1">
    <source>
        <dbReference type="HAMAP-Rule" id="MF_00707"/>
    </source>
</evidence>
<dbReference type="SUPFAM" id="SSF55021">
    <property type="entry name" value="ACT-like"/>
    <property type="match status" value="1"/>
</dbReference>
<organism evidence="3 4">
    <name type="scientific">Breznakia pachnodae</name>
    <dbReference type="NCBI Taxonomy" id="265178"/>
    <lineage>
        <taxon>Bacteria</taxon>
        <taxon>Bacillati</taxon>
        <taxon>Bacillota</taxon>
        <taxon>Erysipelotrichia</taxon>
        <taxon>Erysipelotrichales</taxon>
        <taxon>Erysipelotrichaceae</taxon>
        <taxon>Breznakia</taxon>
    </lineage>
</organism>
<dbReference type="NCBIfam" id="NF003361">
    <property type="entry name" value="PRK04435.1"/>
    <property type="match status" value="1"/>
</dbReference>
<name>A0ABU0E4T5_9FIRM</name>
<proteinExistence type="inferred from homology"/>
<gene>
    <name evidence="3" type="ORF">J2S15_002671</name>
</gene>
<keyword evidence="4" id="KW-1185">Reference proteome</keyword>
<comment type="caution">
    <text evidence="3">The sequence shown here is derived from an EMBL/GenBank/DDBJ whole genome shotgun (WGS) entry which is preliminary data.</text>
</comment>
<dbReference type="PROSITE" id="PS51671">
    <property type="entry name" value="ACT"/>
    <property type="match status" value="1"/>
</dbReference>
<dbReference type="Gene3D" id="3.30.70.260">
    <property type="match status" value="1"/>
</dbReference>
<dbReference type="PIRSF" id="PIRSF025624">
    <property type="entry name" value="ACT_PheB"/>
    <property type="match status" value="1"/>
</dbReference>
<dbReference type="HAMAP" id="MF_00707">
    <property type="entry name" value="UPF0735"/>
    <property type="match status" value="1"/>
</dbReference>
<dbReference type="InterPro" id="IPR045865">
    <property type="entry name" value="ACT-like_dom_sf"/>
</dbReference>
<dbReference type="RefSeq" id="WP_307409060.1">
    <property type="nucleotide sequence ID" value="NZ_JAUSUR010000005.1"/>
</dbReference>
<dbReference type="InterPro" id="IPR002912">
    <property type="entry name" value="ACT_dom"/>
</dbReference>
<reference evidence="3 4" key="1">
    <citation type="submission" date="2023-07" db="EMBL/GenBank/DDBJ databases">
        <title>Genomic Encyclopedia of Type Strains, Phase IV (KMG-IV): sequencing the most valuable type-strain genomes for metagenomic binning, comparative biology and taxonomic classification.</title>
        <authorList>
            <person name="Goeker M."/>
        </authorList>
    </citation>
    <scope>NUCLEOTIDE SEQUENCE [LARGE SCALE GENOMIC DNA]</scope>
    <source>
        <strain evidence="3 4">DSM 16784</strain>
    </source>
</reference>
<evidence type="ECO:0000313" key="4">
    <source>
        <dbReference type="Proteomes" id="UP001230220"/>
    </source>
</evidence>
<dbReference type="InterPro" id="IPR008310">
    <property type="entry name" value="UPF0735_ACT_dom-cont"/>
</dbReference>
<dbReference type="GO" id="GO:0004106">
    <property type="term" value="F:chorismate mutase activity"/>
    <property type="evidence" value="ECO:0007669"/>
    <property type="project" value="UniProtKB-EC"/>
</dbReference>
<evidence type="ECO:0000259" key="2">
    <source>
        <dbReference type="PROSITE" id="PS51671"/>
    </source>
</evidence>